<protein>
    <submittedName>
        <fullName evidence="1">Uncharacterized protein</fullName>
    </submittedName>
</protein>
<accession>A0AAW0WZB5</accession>
<evidence type="ECO:0000313" key="1">
    <source>
        <dbReference type="EMBL" id="KAK8732608.1"/>
    </source>
</evidence>
<dbReference type="Proteomes" id="UP001445076">
    <property type="component" value="Unassembled WGS sequence"/>
</dbReference>
<reference evidence="1 2" key="1">
    <citation type="journal article" date="2024" name="BMC Genomics">
        <title>Genome assembly of redclaw crayfish (Cherax quadricarinatus) provides insights into its immune adaptation and hypoxia tolerance.</title>
        <authorList>
            <person name="Liu Z."/>
            <person name="Zheng J."/>
            <person name="Li H."/>
            <person name="Fang K."/>
            <person name="Wang S."/>
            <person name="He J."/>
            <person name="Zhou D."/>
            <person name="Weng S."/>
            <person name="Chi M."/>
            <person name="Gu Z."/>
            <person name="He J."/>
            <person name="Li F."/>
            <person name="Wang M."/>
        </authorList>
    </citation>
    <scope>NUCLEOTIDE SEQUENCE [LARGE SCALE GENOMIC DNA]</scope>
    <source>
        <strain evidence="1">ZL_2023a</strain>
    </source>
</reference>
<dbReference type="EMBL" id="JARKIK010000056">
    <property type="protein sequence ID" value="KAK8732608.1"/>
    <property type="molecule type" value="Genomic_DNA"/>
</dbReference>
<keyword evidence="2" id="KW-1185">Reference proteome</keyword>
<name>A0AAW0WZB5_CHEQU</name>
<reference evidence="1" key="2">
    <citation type="submission" date="2024-01" db="EMBL/GenBank/DDBJ databases">
        <authorList>
            <person name="He J."/>
            <person name="Wang M."/>
            <person name="Zheng J."/>
            <person name="Liu Z."/>
        </authorList>
    </citation>
    <scope>NUCLEOTIDE SEQUENCE</scope>
    <source>
        <strain evidence="1">ZL_2023a</strain>
        <tissue evidence="1">Muscle</tissue>
    </source>
</reference>
<dbReference type="AlphaFoldDB" id="A0AAW0WZB5"/>
<evidence type="ECO:0000313" key="2">
    <source>
        <dbReference type="Proteomes" id="UP001445076"/>
    </source>
</evidence>
<sequence length="100" mass="11228">MSGSVHIYLLVHTRTLRAMDYCRNHPSVAVRDLPQHWRTRHCTGLLVIGCDASLPRSNTAAAAAVVVTPLTSTFSLYIDSFSFPHNMTFRTRKSTILRNV</sequence>
<gene>
    <name evidence="1" type="ORF">OTU49_006843</name>
</gene>
<organism evidence="1 2">
    <name type="scientific">Cherax quadricarinatus</name>
    <name type="common">Australian red claw crayfish</name>
    <dbReference type="NCBI Taxonomy" id="27406"/>
    <lineage>
        <taxon>Eukaryota</taxon>
        <taxon>Metazoa</taxon>
        <taxon>Ecdysozoa</taxon>
        <taxon>Arthropoda</taxon>
        <taxon>Crustacea</taxon>
        <taxon>Multicrustacea</taxon>
        <taxon>Malacostraca</taxon>
        <taxon>Eumalacostraca</taxon>
        <taxon>Eucarida</taxon>
        <taxon>Decapoda</taxon>
        <taxon>Pleocyemata</taxon>
        <taxon>Astacidea</taxon>
        <taxon>Parastacoidea</taxon>
        <taxon>Parastacidae</taxon>
        <taxon>Cherax</taxon>
    </lineage>
</organism>
<comment type="caution">
    <text evidence="1">The sequence shown here is derived from an EMBL/GenBank/DDBJ whole genome shotgun (WGS) entry which is preliminary data.</text>
</comment>
<proteinExistence type="predicted"/>
<dbReference type="EMBL" id="JARKIK010000056">
    <property type="protein sequence ID" value="KAK8732614.1"/>
    <property type="molecule type" value="Genomic_DNA"/>
</dbReference>
<dbReference type="EMBL" id="JARKIK010000056">
    <property type="protein sequence ID" value="KAK8732610.1"/>
    <property type="molecule type" value="Genomic_DNA"/>
</dbReference>